<organism evidence="2 3">
    <name type="scientific">Brassica napus</name>
    <name type="common">Rape</name>
    <dbReference type="NCBI Taxonomy" id="3708"/>
    <lineage>
        <taxon>Eukaryota</taxon>
        <taxon>Viridiplantae</taxon>
        <taxon>Streptophyta</taxon>
        <taxon>Embryophyta</taxon>
        <taxon>Tracheophyta</taxon>
        <taxon>Spermatophyta</taxon>
        <taxon>Magnoliopsida</taxon>
        <taxon>eudicotyledons</taxon>
        <taxon>Gunneridae</taxon>
        <taxon>Pentapetalae</taxon>
        <taxon>rosids</taxon>
        <taxon>malvids</taxon>
        <taxon>Brassicales</taxon>
        <taxon>Brassicaceae</taxon>
        <taxon>Brassiceae</taxon>
        <taxon>Brassica</taxon>
    </lineage>
</organism>
<proteinExistence type="predicted"/>
<comment type="caution">
    <text evidence="2">The sequence shown here is derived from an EMBL/GenBank/DDBJ whole genome shotgun (WGS) entry which is preliminary data.</text>
</comment>
<feature type="compositionally biased region" description="Low complexity" evidence="1">
    <location>
        <begin position="161"/>
        <end position="179"/>
    </location>
</feature>
<reference evidence="2 3" key="1">
    <citation type="submission" date="2021-05" db="EMBL/GenBank/DDBJ databases">
        <title>Genome Assembly of Synthetic Allotetraploid Brassica napus Reveals Homoeologous Exchanges between Subgenomes.</title>
        <authorList>
            <person name="Davis J.T."/>
        </authorList>
    </citation>
    <scope>NUCLEOTIDE SEQUENCE [LARGE SCALE GENOMIC DNA]</scope>
    <source>
        <strain evidence="3">cv. Da-Ae</strain>
        <tissue evidence="2">Seedling</tissue>
    </source>
</reference>
<dbReference type="Proteomes" id="UP000824890">
    <property type="component" value="Unassembled WGS sequence"/>
</dbReference>
<accession>A0ABQ8B3B0</accession>
<dbReference type="PANTHER" id="PTHR34367:SF1">
    <property type="entry name" value="OS04G0528600 PROTEIN"/>
    <property type="match status" value="1"/>
</dbReference>
<feature type="region of interest" description="Disordered" evidence="1">
    <location>
        <begin position="79"/>
        <end position="232"/>
    </location>
</feature>
<evidence type="ECO:0000256" key="1">
    <source>
        <dbReference type="SAM" id="MobiDB-lite"/>
    </source>
</evidence>
<dbReference type="EMBL" id="JAGKQM010000012">
    <property type="protein sequence ID" value="KAH0899289.1"/>
    <property type="molecule type" value="Genomic_DNA"/>
</dbReference>
<name>A0ABQ8B3B0_BRANA</name>
<dbReference type="InterPro" id="IPR040412">
    <property type="entry name" value="At1g65710-like"/>
</dbReference>
<protein>
    <submittedName>
        <fullName evidence="2">Uncharacterized protein</fullName>
    </submittedName>
</protein>
<sequence>MLTSVIWASRFTGPLMFDEDRSEGLNSFREINRYYYKPDSSRCRRDTDLVRKTKPEQLRRGGENQELFCIQEELRLRQERRHRQSRCGRRRRGRRSRAADSSAAARRRRVPSDSEQCREQKRRTPSREREDSKSYRSGSRERGSGSRRGSRSPERRSETTNPNNGIGSSVNSSNNNNIPAKFVSVPATDKEKRSSNSNADASIKRVVVKRNVASPRSQSPARAASPRAQSPARMFFAPTRENWYDSYTSLFSYTSATFGDYIASPLLLNIHGYKKLFLQTRVMYSILIHLNGQCISEGGSKKSAENGFMTGGGCNSSSSRVGRQTWSKLWSRSCNAALEKNQCWVDKECLKHLKRSKSQDSYTTEEELSATLENILICAHPNKVKQSLLLDVPTPKCHGEEGSSGQHA</sequence>
<evidence type="ECO:0000313" key="2">
    <source>
        <dbReference type="EMBL" id="KAH0899289.1"/>
    </source>
</evidence>
<gene>
    <name evidence="2" type="ORF">HID58_048857</name>
</gene>
<dbReference type="PANTHER" id="PTHR34367">
    <property type="entry name" value="OS02G0734667 PROTEIN"/>
    <property type="match status" value="1"/>
</dbReference>
<feature type="compositionally biased region" description="Low complexity" evidence="1">
    <location>
        <begin position="213"/>
        <end position="232"/>
    </location>
</feature>
<keyword evidence="3" id="KW-1185">Reference proteome</keyword>
<feature type="compositionally biased region" description="Basic residues" evidence="1">
    <location>
        <begin position="79"/>
        <end position="96"/>
    </location>
</feature>
<feature type="compositionally biased region" description="Basic and acidic residues" evidence="1">
    <location>
        <begin position="110"/>
        <end position="119"/>
    </location>
</feature>
<evidence type="ECO:0000313" key="3">
    <source>
        <dbReference type="Proteomes" id="UP000824890"/>
    </source>
</evidence>
<feature type="compositionally biased region" description="Basic and acidic residues" evidence="1">
    <location>
        <begin position="125"/>
        <end position="144"/>
    </location>
</feature>